<protein>
    <submittedName>
        <fullName evidence="2">Uncharacterized protein</fullName>
    </submittedName>
</protein>
<dbReference type="EMBL" id="ML986500">
    <property type="protein sequence ID" value="KAF2274869.1"/>
    <property type="molecule type" value="Genomic_DNA"/>
</dbReference>
<proteinExistence type="predicted"/>
<keyword evidence="3" id="KW-1185">Reference proteome</keyword>
<sequence>MQGQGRPLLASCVGAIHQNIEDHVVGMQACCKRVRQAVWAWPAMGAGSREQAIYEQREAPTEYTSRHFLLLWRLPSRDTKKKRGTTPNPPPFALKSRLHSISNSFSAGAAAPHHHSSRDPPTSIQRPRPPSRNPLRRNRPPGPSPPGLPPLAGLSLRRALVEPSGASSPAAFDQHKSN</sequence>
<organism evidence="2 3">
    <name type="scientific">Westerdykella ornata</name>
    <dbReference type="NCBI Taxonomy" id="318751"/>
    <lineage>
        <taxon>Eukaryota</taxon>
        <taxon>Fungi</taxon>
        <taxon>Dikarya</taxon>
        <taxon>Ascomycota</taxon>
        <taxon>Pezizomycotina</taxon>
        <taxon>Dothideomycetes</taxon>
        <taxon>Pleosporomycetidae</taxon>
        <taxon>Pleosporales</taxon>
        <taxon>Sporormiaceae</taxon>
        <taxon>Westerdykella</taxon>
    </lineage>
</organism>
<evidence type="ECO:0000313" key="3">
    <source>
        <dbReference type="Proteomes" id="UP000800097"/>
    </source>
</evidence>
<evidence type="ECO:0000256" key="1">
    <source>
        <dbReference type="SAM" id="MobiDB-lite"/>
    </source>
</evidence>
<dbReference type="Proteomes" id="UP000800097">
    <property type="component" value="Unassembled WGS sequence"/>
</dbReference>
<evidence type="ECO:0000313" key="2">
    <source>
        <dbReference type="EMBL" id="KAF2274869.1"/>
    </source>
</evidence>
<dbReference type="GeneID" id="54553028"/>
<name>A0A6A6JHY7_WESOR</name>
<accession>A0A6A6JHY7</accession>
<feature type="region of interest" description="Disordered" evidence="1">
    <location>
        <begin position="77"/>
        <end position="178"/>
    </location>
</feature>
<gene>
    <name evidence="2" type="ORF">EI97DRAFT_443740</name>
</gene>
<dbReference type="RefSeq" id="XP_033652408.1">
    <property type="nucleotide sequence ID" value="XM_033799853.1"/>
</dbReference>
<reference evidence="2" key="1">
    <citation type="journal article" date="2020" name="Stud. Mycol.">
        <title>101 Dothideomycetes genomes: a test case for predicting lifestyles and emergence of pathogens.</title>
        <authorList>
            <person name="Haridas S."/>
            <person name="Albert R."/>
            <person name="Binder M."/>
            <person name="Bloem J."/>
            <person name="Labutti K."/>
            <person name="Salamov A."/>
            <person name="Andreopoulos B."/>
            <person name="Baker S."/>
            <person name="Barry K."/>
            <person name="Bills G."/>
            <person name="Bluhm B."/>
            <person name="Cannon C."/>
            <person name="Castanera R."/>
            <person name="Culley D."/>
            <person name="Daum C."/>
            <person name="Ezra D."/>
            <person name="Gonzalez J."/>
            <person name="Henrissat B."/>
            <person name="Kuo A."/>
            <person name="Liang C."/>
            <person name="Lipzen A."/>
            <person name="Lutzoni F."/>
            <person name="Magnuson J."/>
            <person name="Mondo S."/>
            <person name="Nolan M."/>
            <person name="Ohm R."/>
            <person name="Pangilinan J."/>
            <person name="Park H.-J."/>
            <person name="Ramirez L."/>
            <person name="Alfaro M."/>
            <person name="Sun H."/>
            <person name="Tritt A."/>
            <person name="Yoshinaga Y."/>
            <person name="Zwiers L.-H."/>
            <person name="Turgeon B."/>
            <person name="Goodwin S."/>
            <person name="Spatafora J."/>
            <person name="Crous P."/>
            <person name="Grigoriev I."/>
        </authorList>
    </citation>
    <scope>NUCLEOTIDE SEQUENCE</scope>
    <source>
        <strain evidence="2">CBS 379.55</strain>
    </source>
</reference>
<dbReference type="AlphaFoldDB" id="A0A6A6JHY7"/>
<feature type="compositionally biased region" description="Pro residues" evidence="1">
    <location>
        <begin position="140"/>
        <end position="149"/>
    </location>
</feature>